<name>A0A8E2JD20_9PEZI</name>
<gene>
    <name evidence="1" type="ORF">K432DRAFT_384107</name>
</gene>
<protein>
    <submittedName>
        <fullName evidence="1">Uncharacterized protein</fullName>
    </submittedName>
</protein>
<reference evidence="1 2" key="1">
    <citation type="journal article" date="2016" name="Nat. Commun.">
        <title>Ectomycorrhizal ecology is imprinted in the genome of the dominant symbiotic fungus Cenococcum geophilum.</title>
        <authorList>
            <consortium name="DOE Joint Genome Institute"/>
            <person name="Peter M."/>
            <person name="Kohler A."/>
            <person name="Ohm R.A."/>
            <person name="Kuo A."/>
            <person name="Krutzmann J."/>
            <person name="Morin E."/>
            <person name="Arend M."/>
            <person name="Barry K.W."/>
            <person name="Binder M."/>
            <person name="Choi C."/>
            <person name="Clum A."/>
            <person name="Copeland A."/>
            <person name="Grisel N."/>
            <person name="Haridas S."/>
            <person name="Kipfer T."/>
            <person name="LaButti K."/>
            <person name="Lindquist E."/>
            <person name="Lipzen A."/>
            <person name="Maire R."/>
            <person name="Meier B."/>
            <person name="Mihaltcheva S."/>
            <person name="Molinier V."/>
            <person name="Murat C."/>
            <person name="Poggeler S."/>
            <person name="Quandt C.A."/>
            <person name="Sperisen C."/>
            <person name="Tritt A."/>
            <person name="Tisserant E."/>
            <person name="Crous P.W."/>
            <person name="Henrissat B."/>
            <person name="Nehls U."/>
            <person name="Egli S."/>
            <person name="Spatafora J.W."/>
            <person name="Grigoriev I.V."/>
            <person name="Martin F.M."/>
        </authorList>
    </citation>
    <scope>NUCLEOTIDE SEQUENCE [LARGE SCALE GENOMIC DNA]</scope>
    <source>
        <strain evidence="1 2">CBS 459.81</strain>
    </source>
</reference>
<sequence length="60" mass="7055">METQAISNKYIDKSILSRLLSSLFGYNYIVDAQYEDFILTIPRRLTEDEIKQLQKDSNPK</sequence>
<dbReference type="OrthoDB" id="3783539at2759"/>
<accession>A0A8E2JD20</accession>
<evidence type="ECO:0000313" key="2">
    <source>
        <dbReference type="Proteomes" id="UP000250266"/>
    </source>
</evidence>
<organism evidence="1 2">
    <name type="scientific">Lepidopterella palustris CBS 459.81</name>
    <dbReference type="NCBI Taxonomy" id="1314670"/>
    <lineage>
        <taxon>Eukaryota</taxon>
        <taxon>Fungi</taxon>
        <taxon>Dikarya</taxon>
        <taxon>Ascomycota</taxon>
        <taxon>Pezizomycotina</taxon>
        <taxon>Dothideomycetes</taxon>
        <taxon>Pleosporomycetidae</taxon>
        <taxon>Mytilinidiales</taxon>
        <taxon>Argynnaceae</taxon>
        <taxon>Lepidopterella</taxon>
    </lineage>
</organism>
<dbReference type="Proteomes" id="UP000250266">
    <property type="component" value="Unassembled WGS sequence"/>
</dbReference>
<keyword evidence="2" id="KW-1185">Reference proteome</keyword>
<proteinExistence type="predicted"/>
<evidence type="ECO:0000313" key="1">
    <source>
        <dbReference type="EMBL" id="OCK78125.1"/>
    </source>
</evidence>
<dbReference type="EMBL" id="KV745079">
    <property type="protein sequence ID" value="OCK78125.1"/>
    <property type="molecule type" value="Genomic_DNA"/>
</dbReference>
<dbReference type="AlphaFoldDB" id="A0A8E2JD20"/>